<keyword evidence="4" id="KW-1185">Reference proteome</keyword>
<accession>A0A964E093</accession>
<feature type="domain" description="DUF5666" evidence="2">
    <location>
        <begin position="152"/>
        <end position="205"/>
    </location>
</feature>
<evidence type="ECO:0000313" key="3">
    <source>
        <dbReference type="EMBL" id="MCB8876468.1"/>
    </source>
</evidence>
<dbReference type="EMBL" id="JAESVB010000006">
    <property type="protein sequence ID" value="MCB8876468.1"/>
    <property type="molecule type" value="Genomic_DNA"/>
</dbReference>
<dbReference type="Proteomes" id="UP000708298">
    <property type="component" value="Unassembled WGS sequence"/>
</dbReference>
<feature type="region of interest" description="Disordered" evidence="1">
    <location>
        <begin position="58"/>
        <end position="78"/>
    </location>
</feature>
<dbReference type="InterPro" id="IPR043724">
    <property type="entry name" value="DUF5666"/>
</dbReference>
<organism evidence="3 4">
    <name type="scientific">Acidisoma silvae</name>
    <dbReference type="NCBI Taxonomy" id="2802396"/>
    <lineage>
        <taxon>Bacteria</taxon>
        <taxon>Pseudomonadati</taxon>
        <taxon>Pseudomonadota</taxon>
        <taxon>Alphaproteobacteria</taxon>
        <taxon>Acetobacterales</taxon>
        <taxon>Acidocellaceae</taxon>
        <taxon>Acidisoma</taxon>
    </lineage>
</organism>
<comment type="caution">
    <text evidence="3">The sequence shown here is derived from an EMBL/GenBank/DDBJ whole genome shotgun (WGS) entry which is preliminary data.</text>
</comment>
<dbReference type="Pfam" id="PF18914">
    <property type="entry name" value="DUF5666"/>
    <property type="match status" value="1"/>
</dbReference>
<dbReference type="RefSeq" id="WP_227322123.1">
    <property type="nucleotide sequence ID" value="NZ_JAESVB010000006.1"/>
</dbReference>
<dbReference type="PROSITE" id="PS51257">
    <property type="entry name" value="PROKAR_LIPOPROTEIN"/>
    <property type="match status" value="1"/>
</dbReference>
<gene>
    <name evidence="3" type="ORF">ASILVAE211_14845</name>
</gene>
<evidence type="ECO:0000256" key="1">
    <source>
        <dbReference type="SAM" id="MobiDB-lite"/>
    </source>
</evidence>
<feature type="region of interest" description="Disordered" evidence="1">
    <location>
        <begin position="342"/>
        <end position="385"/>
    </location>
</feature>
<name>A0A964E093_9PROT</name>
<reference evidence="3" key="1">
    <citation type="journal article" date="2021" name="Microorganisms">
        <title>Acidisoma silvae sp. nov. and Acidisomacellulosilytica sp. nov., Two Acidophilic Bacteria Isolated from Decaying Wood, Hydrolyzing Cellulose and Producing Poly-3-hydroxybutyrate.</title>
        <authorList>
            <person name="Mieszkin S."/>
            <person name="Pouder E."/>
            <person name="Uroz S."/>
            <person name="Simon-Colin C."/>
            <person name="Alain K."/>
        </authorList>
    </citation>
    <scope>NUCLEOTIDE SEQUENCE</scope>
    <source>
        <strain evidence="3">HW T2.11</strain>
    </source>
</reference>
<sequence>MRRGLALTSMAVLLAACTGQSLDRAGPVDQLGRNWLSPAMPGTACRVPGGDGRMQLAERGIGGTGPITKPPDKPDPDSVPPPIGVAAVITGFGSVCLAGLEVDLAPSLTVTSDGVATEASALAAGDRALLIATWTGQRPQTAKVAIRHEIIGPVDSVADDGSIVVAGQTVRIAAGAWMPVALAPGRWVAVSGLPQPDGGVLASRIDAAATGTALLHGQLQRQGRGYRIGTLPVMGAGLAALSGQRVRLIGLLVDGGLEVTQATPDLLQTNPASVFGAGINHYAIQALVGAAPRGAMPFAVHMALPPGVALPSVNEPAVLGLVRSAATGLVATSVSVSPAEMGKAAGAAGPSGDGNGPGPSGGAGVNRGEGGGHAGGPGGGPGGGP</sequence>
<evidence type="ECO:0000259" key="2">
    <source>
        <dbReference type="Pfam" id="PF18914"/>
    </source>
</evidence>
<reference evidence="3" key="2">
    <citation type="submission" date="2021-01" db="EMBL/GenBank/DDBJ databases">
        <authorList>
            <person name="Mieszkin S."/>
            <person name="Pouder E."/>
            <person name="Alain K."/>
        </authorList>
    </citation>
    <scope>NUCLEOTIDE SEQUENCE</scope>
    <source>
        <strain evidence="3">HW T2.11</strain>
    </source>
</reference>
<feature type="compositionally biased region" description="Gly residues" evidence="1">
    <location>
        <begin position="349"/>
        <end position="385"/>
    </location>
</feature>
<evidence type="ECO:0000313" key="4">
    <source>
        <dbReference type="Proteomes" id="UP000708298"/>
    </source>
</evidence>
<protein>
    <recommendedName>
        <fullName evidence="2">DUF5666 domain-containing protein</fullName>
    </recommendedName>
</protein>
<dbReference type="AlphaFoldDB" id="A0A964E093"/>
<proteinExistence type="predicted"/>